<dbReference type="Gene3D" id="1.20.58.1610">
    <property type="entry name" value="NADH:ubiquinone/plastoquinone oxidoreductase, chain 3"/>
    <property type="match status" value="1"/>
</dbReference>
<feature type="transmembrane region" description="Helical" evidence="9">
    <location>
        <begin position="6"/>
        <end position="26"/>
    </location>
</feature>
<evidence type="ECO:0000256" key="2">
    <source>
        <dbReference type="ARBA" id="ARBA00008472"/>
    </source>
</evidence>
<evidence type="ECO:0000256" key="6">
    <source>
        <dbReference type="ARBA" id="ARBA00022989"/>
    </source>
</evidence>
<dbReference type="GO" id="GO:0008137">
    <property type="term" value="F:NADH dehydrogenase (ubiquinone) activity"/>
    <property type="evidence" value="ECO:0007669"/>
    <property type="project" value="UniProtKB-UniRule"/>
</dbReference>
<dbReference type="EMBL" id="JN989543">
    <property type="protein sequence ID" value="AEV56625.1"/>
    <property type="molecule type" value="Genomic_DNA"/>
</dbReference>
<evidence type="ECO:0000313" key="10">
    <source>
        <dbReference type="EMBL" id="AEV56625.1"/>
    </source>
</evidence>
<keyword evidence="5 9" id="KW-0812">Transmembrane</keyword>
<organism evidence="10">
    <name type="scientific">Stenopirates sp. NKU01</name>
    <dbReference type="NCBI Taxonomy" id="1124183"/>
    <lineage>
        <taxon>Eukaryota</taxon>
        <taxon>Metazoa</taxon>
        <taxon>Ecdysozoa</taxon>
        <taxon>Arthropoda</taxon>
        <taxon>Hexapoda</taxon>
        <taxon>Insecta</taxon>
        <taxon>Pterygota</taxon>
        <taxon>Neoptera</taxon>
        <taxon>Paraneoptera</taxon>
        <taxon>Hemiptera</taxon>
        <taxon>Heteroptera</taxon>
        <taxon>Enicocephalidae</taxon>
        <taxon>Stenopirates</taxon>
    </lineage>
</organism>
<protein>
    <recommendedName>
        <fullName evidence="3 9">NADH-ubiquinone oxidoreductase chain 3</fullName>
        <ecNumber evidence="9">7.1.1.2</ecNumber>
    </recommendedName>
</protein>
<reference evidence="10" key="1">
    <citation type="submission" date="2011-11" db="EMBL/GenBank/DDBJ databases">
        <authorList>
            <person name="Ma Y."/>
            <person name="Lu L."/>
        </authorList>
    </citation>
    <scope>NUCLEOTIDE SEQUENCE</scope>
</reference>
<keyword evidence="9" id="KW-0830">Ubiquinone</keyword>
<feature type="transmembrane region" description="Helical" evidence="9">
    <location>
        <begin position="57"/>
        <end position="81"/>
    </location>
</feature>
<name>A0A1D6UY41_9HEMI</name>
<keyword evidence="7 9" id="KW-0472">Membrane</keyword>
<evidence type="ECO:0000256" key="4">
    <source>
        <dbReference type="ARBA" id="ARBA00022448"/>
    </source>
</evidence>
<dbReference type="GO" id="GO:0030964">
    <property type="term" value="C:NADH dehydrogenase complex"/>
    <property type="evidence" value="ECO:0007669"/>
    <property type="project" value="TreeGrafter"/>
</dbReference>
<dbReference type="PANTHER" id="PTHR11058:SF9">
    <property type="entry name" value="NADH-UBIQUINONE OXIDOREDUCTASE CHAIN 3"/>
    <property type="match status" value="1"/>
</dbReference>
<dbReference type="InterPro" id="IPR000440">
    <property type="entry name" value="NADH_UbQ/plastoQ_OxRdtase_su3"/>
</dbReference>
<gene>
    <name evidence="10" type="primary">ND3</name>
</gene>
<feature type="transmembrane region" description="Helical" evidence="9">
    <location>
        <begin position="87"/>
        <end position="105"/>
    </location>
</feature>
<keyword evidence="9" id="KW-0679">Respiratory chain</keyword>
<keyword evidence="6 9" id="KW-1133">Transmembrane helix</keyword>
<dbReference type="Pfam" id="PF00507">
    <property type="entry name" value="Oxidored_q4"/>
    <property type="match status" value="1"/>
</dbReference>
<dbReference type="AlphaFoldDB" id="A0A1D6UY41"/>
<evidence type="ECO:0000256" key="5">
    <source>
        <dbReference type="ARBA" id="ARBA00022692"/>
    </source>
</evidence>
<evidence type="ECO:0000256" key="9">
    <source>
        <dbReference type="RuleBase" id="RU003640"/>
    </source>
</evidence>
<keyword evidence="4 9" id="KW-0813">Transport</keyword>
<comment type="function">
    <text evidence="9">Core subunit of the mitochondrial membrane respiratory chain NADH dehydrogenase (Complex I) which catalyzes electron transfer from NADH through the respiratory chain, using ubiquinone as an electron acceptor. Essential for the catalytic activity of complex I.</text>
</comment>
<dbReference type="GO" id="GO:0031966">
    <property type="term" value="C:mitochondrial membrane"/>
    <property type="evidence" value="ECO:0007669"/>
    <property type="project" value="UniProtKB-SubCell"/>
</dbReference>
<accession>A0A1D6UY41</accession>
<dbReference type="PANTHER" id="PTHR11058">
    <property type="entry name" value="NADH-UBIQUINONE OXIDOREDUCTASE CHAIN 3"/>
    <property type="match status" value="1"/>
</dbReference>
<dbReference type="EC" id="7.1.1.2" evidence="9"/>
<geneLocation type="mitochondrion" evidence="10"/>
<keyword evidence="9 10" id="KW-0496">Mitochondrion</keyword>
<comment type="catalytic activity">
    <reaction evidence="8 9">
        <text>a ubiquinone + NADH + 5 H(+)(in) = a ubiquinol + NAD(+) + 4 H(+)(out)</text>
        <dbReference type="Rhea" id="RHEA:29091"/>
        <dbReference type="Rhea" id="RHEA-COMP:9565"/>
        <dbReference type="Rhea" id="RHEA-COMP:9566"/>
        <dbReference type="ChEBI" id="CHEBI:15378"/>
        <dbReference type="ChEBI" id="CHEBI:16389"/>
        <dbReference type="ChEBI" id="CHEBI:17976"/>
        <dbReference type="ChEBI" id="CHEBI:57540"/>
        <dbReference type="ChEBI" id="CHEBI:57945"/>
        <dbReference type="EC" id="7.1.1.2"/>
    </reaction>
</comment>
<comment type="similarity">
    <text evidence="2 9">Belongs to the complex I subunit 3 family.</text>
</comment>
<keyword evidence="9" id="KW-0249">Electron transport</keyword>
<dbReference type="InterPro" id="IPR038430">
    <property type="entry name" value="NDAH_ubi_oxred_su3_sf"/>
</dbReference>
<evidence type="ECO:0000256" key="1">
    <source>
        <dbReference type="ARBA" id="ARBA00004370"/>
    </source>
</evidence>
<evidence type="ECO:0000256" key="8">
    <source>
        <dbReference type="ARBA" id="ARBA00049551"/>
    </source>
</evidence>
<evidence type="ECO:0000256" key="3">
    <source>
        <dbReference type="ARBA" id="ARBA00021007"/>
    </source>
</evidence>
<comment type="subcellular location">
    <subcellularLocation>
        <location evidence="1">Membrane</location>
    </subcellularLocation>
    <subcellularLocation>
        <location evidence="9">Mitochondrion membrane</location>
        <topology evidence="9">Multi-pass membrane protein</topology>
    </subcellularLocation>
</comment>
<sequence>MIYMMLTLMMITMICIMIMTMSYIISKKKVMSREKMSPFECGFNPFNYSRIPFSLHFFMMSILFLIFDIEIIIIIPLIITINQMNMFIWLISISTIIIILIIGLIHEWKNGILEWTM</sequence>
<evidence type="ECO:0000256" key="7">
    <source>
        <dbReference type="ARBA" id="ARBA00023136"/>
    </source>
</evidence>
<proteinExistence type="inferred from homology"/>
<keyword evidence="9" id="KW-0520">NAD</keyword>
<keyword evidence="9" id="KW-1278">Translocase</keyword>